<dbReference type="Pfam" id="PF01973">
    <property type="entry name" value="MptE-like"/>
    <property type="match status" value="1"/>
</dbReference>
<keyword evidence="2" id="KW-0808">Transferase</keyword>
<name>A0A5C7DVB7_9BACT</name>
<dbReference type="RefSeq" id="WP_147555141.1">
    <property type="nucleotide sequence ID" value="NZ_VOWJ01000014.1"/>
</dbReference>
<dbReference type="AlphaFoldDB" id="A0A5C7DVB7"/>
<feature type="domain" description="6-hydroxymethylpterin diphosphokinase MptE-like" evidence="1">
    <location>
        <begin position="203"/>
        <end position="377"/>
    </location>
</feature>
<evidence type="ECO:0000313" key="3">
    <source>
        <dbReference type="Proteomes" id="UP000321629"/>
    </source>
</evidence>
<gene>
    <name evidence="2" type="ORF">FPD38_02075</name>
</gene>
<dbReference type="PANTHER" id="PTHR41786">
    <property type="entry name" value="MOTILITY ACCESSORY FACTOR MAF"/>
    <property type="match status" value="1"/>
</dbReference>
<sequence length="630" mass="73857">MSVLSKNLAALNNPYLYNKLKDIKINQFQKIENVGGGIIELNFLNIQTNTPIYKNPNLHLQEKISFYNDKYLLYPILYFYGFGNGILYKSLLQNHHLKHIVIFEDELEILYLAFNVIDFSQELKEQRLIILNSDISELDLMNFFQTPPFFNFLRLYDLHLHNEYYEIYHEKILNLNEKIINIIRNVIFYQGNDIKDALQGLTQFIYNLPKMIQNPPLRNLWLKQNKKAKSAIIVAAGPSLSKQLSLLKQYQDKFSIFCVDSAYPILAKNDIKPDFVLASERTKLASNLIQQNYKNIDDNIIFILLTLAHPLAIKYLENTDRKFLLIPYPTIFFDKLNLFDFGKSPSGGTVAYNALQLACDFNHENIIFIGQDLAYGKDGKTHASGYYYEDEELNEIQEKTIAYGGNEEILTSATWNVFRLTIQNYIAKKKGFKFYNATEGGARIEGTIEKPFKECCEEFLDENLTKPFEKPSPLDKNVQDDLLLQSYKVINDNLEFCNGFVKEFELYFENLIQIESKIQILTAFKDKQELIIKSINDLDIYKTKLDEYCKTFLYEFIRPFLQQFEFNLARIYVLNPKNEEEWLSKNITWIKDHVFLFEVLIVNIKLLKEEIKNNINPLKDELVKRNLKAN</sequence>
<reference evidence="2 3" key="1">
    <citation type="submission" date="2019-07" db="EMBL/GenBank/DDBJ databases">
        <title>Rapid identification of Enteric Bacteria from Whole Genome Sequences (WGS) using Average Nucleotide Identity (ANI).</title>
        <authorList>
            <person name="Lane C."/>
        </authorList>
    </citation>
    <scope>NUCLEOTIDE SEQUENCE [LARGE SCALE GENOMIC DNA]</scope>
    <source>
        <strain evidence="2 3">2016D-0084</strain>
    </source>
</reference>
<proteinExistence type="predicted"/>
<accession>A0A5C7DVB7</accession>
<evidence type="ECO:0000313" key="2">
    <source>
        <dbReference type="EMBL" id="TXE89069.1"/>
    </source>
</evidence>
<dbReference type="PANTHER" id="PTHR41786:SF1">
    <property type="entry name" value="6-HYDROXYMETHYLPTERIN DIPHOSPHOKINASE MPTE-LIKE DOMAIN-CONTAINING PROTEIN"/>
    <property type="match status" value="1"/>
</dbReference>
<evidence type="ECO:0000259" key="1">
    <source>
        <dbReference type="Pfam" id="PF01973"/>
    </source>
</evidence>
<dbReference type="GO" id="GO:0016740">
    <property type="term" value="F:transferase activity"/>
    <property type="evidence" value="ECO:0007669"/>
    <property type="project" value="UniProtKB-KW"/>
</dbReference>
<organism evidence="2 3">
    <name type="scientific">Campylobacter volucris</name>
    <dbReference type="NCBI Taxonomy" id="1031542"/>
    <lineage>
        <taxon>Bacteria</taxon>
        <taxon>Pseudomonadati</taxon>
        <taxon>Campylobacterota</taxon>
        <taxon>Epsilonproteobacteria</taxon>
        <taxon>Campylobacterales</taxon>
        <taxon>Campylobacteraceae</taxon>
        <taxon>Campylobacter</taxon>
    </lineage>
</organism>
<protein>
    <submittedName>
        <fullName evidence="2">Motility associated factor glycosyltransferase family protein</fullName>
    </submittedName>
</protein>
<dbReference type="EMBL" id="VOWJ01000014">
    <property type="protein sequence ID" value="TXE89069.1"/>
    <property type="molecule type" value="Genomic_DNA"/>
</dbReference>
<comment type="caution">
    <text evidence="2">The sequence shown here is derived from an EMBL/GenBank/DDBJ whole genome shotgun (WGS) entry which is preliminary data.</text>
</comment>
<dbReference type="InterPro" id="IPR002826">
    <property type="entry name" value="MptE-like"/>
</dbReference>
<dbReference type="Proteomes" id="UP000321629">
    <property type="component" value="Unassembled WGS sequence"/>
</dbReference>